<comment type="caution">
    <text evidence="2">The sequence shown here is derived from an EMBL/GenBank/DDBJ whole genome shotgun (WGS) entry which is preliminary data.</text>
</comment>
<organism evidence="2 3">
    <name type="scientific">Hyphomonas adhaerens</name>
    <dbReference type="NCBI Taxonomy" id="81029"/>
    <lineage>
        <taxon>Bacteria</taxon>
        <taxon>Pseudomonadati</taxon>
        <taxon>Pseudomonadota</taxon>
        <taxon>Alphaproteobacteria</taxon>
        <taxon>Hyphomonadales</taxon>
        <taxon>Hyphomonadaceae</taxon>
        <taxon>Hyphomonas</taxon>
    </lineage>
</organism>
<dbReference type="PROSITE" id="PS50910">
    <property type="entry name" value="HEPN"/>
    <property type="match status" value="1"/>
</dbReference>
<dbReference type="Gene3D" id="3.30.460.10">
    <property type="entry name" value="Beta Polymerase, domain 2"/>
    <property type="match status" value="1"/>
</dbReference>
<dbReference type="PANTHER" id="PTHR33933">
    <property type="entry name" value="NUCLEOTIDYLTRANSFERASE"/>
    <property type="match status" value="1"/>
</dbReference>
<evidence type="ECO:0000313" key="2">
    <source>
        <dbReference type="EMBL" id="HAE29003.1"/>
    </source>
</evidence>
<dbReference type="PANTHER" id="PTHR33933:SF1">
    <property type="entry name" value="PROTEIN ADENYLYLTRANSFERASE MNTA-RELATED"/>
    <property type="match status" value="1"/>
</dbReference>
<protein>
    <submittedName>
        <fullName evidence="2">Nucleotidyltransferase</fullName>
    </submittedName>
</protein>
<dbReference type="InterPro" id="IPR007842">
    <property type="entry name" value="HEPN_dom"/>
</dbReference>
<dbReference type="Gene3D" id="1.20.120.330">
    <property type="entry name" value="Nucleotidyltransferases domain 2"/>
    <property type="match status" value="1"/>
</dbReference>
<feature type="domain" description="HEPN" evidence="1">
    <location>
        <begin position="178"/>
        <end position="298"/>
    </location>
</feature>
<dbReference type="InterPro" id="IPR052548">
    <property type="entry name" value="Type_VII_TA_antitoxin"/>
</dbReference>
<dbReference type="SUPFAM" id="SSF81593">
    <property type="entry name" value="Nucleotidyltransferase substrate binding subunit/domain"/>
    <property type="match status" value="1"/>
</dbReference>
<dbReference type="EMBL" id="DMAN01000399">
    <property type="protein sequence ID" value="HAE29003.1"/>
    <property type="molecule type" value="Genomic_DNA"/>
</dbReference>
<sequence>MKDTLDYLNLQKQREVAYIRKVILDELSARLRASKSKRTSNYRVLKLVLYGSFARGTWFDDRNSGRASDYDFLVIVSHKALTDMSSFWAGVEDRIYRDPKIQKDVSLIVHTIREVNAALKEGQYFFTEIINQGVLLYDYDHNPKSSYPKSNVAKPTQPNPQRAYEMASGYAHSWQRSATLFLKVGSQHTESNDSDEHNFAAFQLHQAAEAIYRMVLLTVTLYAPATHHLGKLRQRCEAIDPRLAEAWAPERKPYKRYFELLRRAYVEARYSPAYETTPEILKWQADRITKLLHLAEHACQERLGKLEIDAKQFGKSKGRNK</sequence>
<dbReference type="GO" id="GO:0016740">
    <property type="term" value="F:transferase activity"/>
    <property type="evidence" value="ECO:0007669"/>
    <property type="project" value="UniProtKB-KW"/>
</dbReference>
<evidence type="ECO:0000313" key="3">
    <source>
        <dbReference type="Proteomes" id="UP000259610"/>
    </source>
</evidence>
<reference evidence="2 3" key="1">
    <citation type="journal article" date="2018" name="Nat. Biotechnol.">
        <title>A standardized bacterial taxonomy based on genome phylogeny substantially revises the tree of life.</title>
        <authorList>
            <person name="Parks D.H."/>
            <person name="Chuvochina M."/>
            <person name="Waite D.W."/>
            <person name="Rinke C."/>
            <person name="Skarshewski A."/>
            <person name="Chaumeil P.A."/>
            <person name="Hugenholtz P."/>
        </authorList>
    </citation>
    <scope>NUCLEOTIDE SEQUENCE [LARGE SCALE GENOMIC DNA]</scope>
    <source>
        <strain evidence="2">UBA8733</strain>
    </source>
</reference>
<name>A0A3B9H2S5_9PROT</name>
<dbReference type="InterPro" id="IPR043519">
    <property type="entry name" value="NT_sf"/>
</dbReference>
<dbReference type="CDD" id="cd05403">
    <property type="entry name" value="NT_KNTase_like"/>
    <property type="match status" value="1"/>
</dbReference>
<gene>
    <name evidence="2" type="ORF">DCG58_17730</name>
</gene>
<evidence type="ECO:0000259" key="1">
    <source>
        <dbReference type="PROSITE" id="PS50910"/>
    </source>
</evidence>
<dbReference type="SUPFAM" id="SSF81301">
    <property type="entry name" value="Nucleotidyltransferase"/>
    <property type="match status" value="1"/>
</dbReference>
<dbReference type="Proteomes" id="UP000259610">
    <property type="component" value="Unassembled WGS sequence"/>
</dbReference>
<keyword evidence="2" id="KW-0808">Transferase</keyword>
<dbReference type="AlphaFoldDB" id="A0A3B9H2S5"/>
<dbReference type="SMART" id="SM00748">
    <property type="entry name" value="HEPN"/>
    <property type="match status" value="1"/>
</dbReference>
<proteinExistence type="predicted"/>
<accession>A0A3B9H2S5</accession>
<dbReference type="Pfam" id="PF05168">
    <property type="entry name" value="HEPN"/>
    <property type="match status" value="1"/>
</dbReference>
<dbReference type="RefSeq" id="WP_112073846.1">
    <property type="nucleotide sequence ID" value="NZ_CAJWRG010000161.1"/>
</dbReference>